<evidence type="ECO:0000256" key="3">
    <source>
        <dbReference type="ARBA" id="ARBA00023306"/>
    </source>
</evidence>
<evidence type="ECO:0000256" key="1">
    <source>
        <dbReference type="ARBA" id="ARBA00022618"/>
    </source>
</evidence>
<dbReference type="Proteomes" id="UP000004322">
    <property type="component" value="Unassembled WGS sequence"/>
</dbReference>
<dbReference type="InterPro" id="IPR007561">
    <property type="entry name" value="Cell_div_SepF/SepF-rel"/>
</dbReference>
<feature type="compositionally biased region" description="Acidic residues" evidence="6">
    <location>
        <begin position="15"/>
        <end position="27"/>
    </location>
</feature>
<dbReference type="PANTHER" id="PTHR35798:SF1">
    <property type="entry name" value="CELL DIVISION PROTEIN SEPF"/>
    <property type="match status" value="1"/>
</dbReference>
<keyword evidence="5" id="KW-0963">Cytoplasm</keyword>
<dbReference type="GO" id="GO:0043093">
    <property type="term" value="P:FtsZ-dependent cytokinesis"/>
    <property type="evidence" value="ECO:0007669"/>
    <property type="project" value="UniProtKB-UniRule"/>
</dbReference>
<feature type="compositionally biased region" description="Low complexity" evidence="6">
    <location>
        <begin position="34"/>
        <end position="79"/>
    </location>
</feature>
<proteinExistence type="inferred from homology"/>
<dbReference type="InterPro" id="IPR038594">
    <property type="entry name" value="SepF-like_sf"/>
</dbReference>
<evidence type="ECO:0000313" key="7">
    <source>
        <dbReference type="EMBL" id="EHI74280.1"/>
    </source>
</evidence>
<organism evidence="7 8">
    <name type="scientific">Streptococcus criceti HS-6</name>
    <dbReference type="NCBI Taxonomy" id="873449"/>
    <lineage>
        <taxon>Bacteria</taxon>
        <taxon>Bacillati</taxon>
        <taxon>Bacillota</taxon>
        <taxon>Bacilli</taxon>
        <taxon>Lactobacillales</taxon>
        <taxon>Streptococcaceae</taxon>
        <taxon>Streptococcus</taxon>
    </lineage>
</organism>
<keyword evidence="8" id="KW-1185">Reference proteome</keyword>
<dbReference type="InterPro" id="IPR023052">
    <property type="entry name" value="Cell_div_SepF"/>
</dbReference>
<dbReference type="EMBL" id="AEUV02000002">
    <property type="protein sequence ID" value="EHI74280.1"/>
    <property type="molecule type" value="Genomic_DNA"/>
</dbReference>
<evidence type="ECO:0000313" key="8">
    <source>
        <dbReference type="Proteomes" id="UP000004322"/>
    </source>
</evidence>
<feature type="region of interest" description="Disordered" evidence="6">
    <location>
        <begin position="12"/>
        <end position="97"/>
    </location>
</feature>
<dbReference type="AlphaFoldDB" id="G5JSK2"/>
<protein>
    <recommendedName>
        <fullName evidence="5">Cell division protein SepF</fullName>
    </recommendedName>
</protein>
<dbReference type="OrthoDB" id="9815206at2"/>
<keyword evidence="1 5" id="KW-0132">Cell division</keyword>
<keyword evidence="2 5" id="KW-0717">Septation</keyword>
<comment type="function">
    <text evidence="4 5">Cell division protein that is part of the divisome complex and is recruited early to the Z-ring. Probably stimulates Z-ring formation, perhaps through the cross-linking of FtsZ protofilaments. Its function overlaps with FtsA.</text>
</comment>
<comment type="subunit">
    <text evidence="5">Homodimer. Interacts with FtsZ.</text>
</comment>
<evidence type="ECO:0000256" key="5">
    <source>
        <dbReference type="HAMAP-Rule" id="MF_01197"/>
    </source>
</evidence>
<accession>G5JSK2</accession>
<sequence>MAIKDRFEKIVSYFDTDDASEVEETQETEPQGPRPLRQEPQQAQQRPQRQPQAAAAPQQQSQVRPQRPQAAQNRPQARPAQEEAVRPNSRPADVSIPAGAGGTTIALKFPRKYEDAQEIVDLLIKHECVLIDFQYMLEAQARRCLDFIDGASRVLYGSLQKVGSSMYLLTPKDVVVDMEEMHLSNASQEVPFDYDMKRR</sequence>
<evidence type="ECO:0000256" key="4">
    <source>
        <dbReference type="ARBA" id="ARBA00044936"/>
    </source>
</evidence>
<evidence type="ECO:0000256" key="6">
    <source>
        <dbReference type="SAM" id="MobiDB-lite"/>
    </source>
</evidence>
<dbReference type="GO" id="GO:0005737">
    <property type="term" value="C:cytoplasm"/>
    <property type="evidence" value="ECO:0007669"/>
    <property type="project" value="UniProtKB-SubCell"/>
</dbReference>
<comment type="subcellular location">
    <subcellularLocation>
        <location evidence="5">Cytoplasm</location>
    </subcellularLocation>
    <text evidence="5">Localizes to the division site, in a FtsZ-dependent manner.</text>
</comment>
<name>G5JSK2_STRCG</name>
<dbReference type="eggNOG" id="COG1799">
    <property type="taxonomic scope" value="Bacteria"/>
</dbReference>
<dbReference type="Gene3D" id="3.30.110.150">
    <property type="entry name" value="SepF-like protein"/>
    <property type="match status" value="1"/>
</dbReference>
<dbReference type="STRING" id="873449.STRCR_2203"/>
<comment type="caution">
    <text evidence="7">The sequence shown here is derived from an EMBL/GenBank/DDBJ whole genome shotgun (WGS) entry which is preliminary data.</text>
</comment>
<gene>
    <name evidence="5" type="primary">sepF</name>
    <name evidence="7" type="ORF">STRCR_2203</name>
</gene>
<keyword evidence="3 5" id="KW-0131">Cell cycle</keyword>
<evidence type="ECO:0000256" key="2">
    <source>
        <dbReference type="ARBA" id="ARBA00023210"/>
    </source>
</evidence>
<dbReference type="RefSeq" id="WP_004227262.1">
    <property type="nucleotide sequence ID" value="NZ_AEUV02000002.1"/>
</dbReference>
<dbReference type="Pfam" id="PF04472">
    <property type="entry name" value="SepF"/>
    <property type="match status" value="1"/>
</dbReference>
<dbReference type="PANTHER" id="PTHR35798">
    <property type="entry name" value="CELL DIVISION PROTEIN SEPF"/>
    <property type="match status" value="1"/>
</dbReference>
<reference evidence="7" key="1">
    <citation type="submission" date="2011-07" db="EMBL/GenBank/DDBJ databases">
        <authorList>
            <person name="Stanhope M.J."/>
            <person name="Durkin A.S."/>
            <person name="Hostetler J."/>
            <person name="Kim M."/>
            <person name="Radune D."/>
            <person name="Singh I."/>
            <person name="Town C.D."/>
        </authorList>
    </citation>
    <scope>NUCLEOTIDE SEQUENCE [LARGE SCALE GENOMIC DNA]</scope>
    <source>
        <strain evidence="7">HS-6</strain>
    </source>
</reference>
<comment type="similarity">
    <text evidence="5">Belongs to the SepF family.</text>
</comment>
<dbReference type="GO" id="GO:0000917">
    <property type="term" value="P:division septum assembly"/>
    <property type="evidence" value="ECO:0007669"/>
    <property type="project" value="UniProtKB-KW"/>
</dbReference>
<dbReference type="HAMAP" id="MF_01197">
    <property type="entry name" value="SepF"/>
    <property type="match status" value="1"/>
</dbReference>